<evidence type="ECO:0000256" key="2">
    <source>
        <dbReference type="ARBA" id="ARBA00005561"/>
    </source>
</evidence>
<dbReference type="PANTHER" id="PTHR12981:SF0">
    <property type="entry name" value="ZINC FINGER PROTEIN-LIKE 1"/>
    <property type="match status" value="1"/>
</dbReference>
<dbReference type="Pfam" id="PF25993">
    <property type="entry name" value="zf-B_box_ZFPL1"/>
    <property type="match status" value="1"/>
</dbReference>
<dbReference type="InterPro" id="IPR039043">
    <property type="entry name" value="ZFPL1"/>
</dbReference>
<dbReference type="GO" id="GO:0005524">
    <property type="term" value="F:ATP binding"/>
    <property type="evidence" value="ECO:0007669"/>
    <property type="project" value="InterPro"/>
</dbReference>
<reference evidence="12 13" key="1">
    <citation type="submission" date="2019-11" db="EMBL/GenBank/DDBJ databases">
        <authorList>
            <person name="Jiao W.-B."/>
            <person name="Schneeberger K."/>
        </authorList>
    </citation>
    <scope>NUCLEOTIDE SEQUENCE [LARGE SCALE GENOMIC DNA]</scope>
    <source>
        <strain evidence="13">cv. An-1</strain>
    </source>
</reference>
<comment type="similarity">
    <text evidence="2">Belongs to the ZFPL1 family.</text>
</comment>
<dbReference type="SUPFAM" id="SSF53795">
    <property type="entry name" value="PEP carboxykinase-like"/>
    <property type="match status" value="1"/>
</dbReference>
<dbReference type="Gene3D" id="2.170.8.10">
    <property type="entry name" value="Phosphoenolpyruvate Carboxykinase, domain 2"/>
    <property type="match status" value="1"/>
</dbReference>
<evidence type="ECO:0000256" key="10">
    <source>
        <dbReference type="SAM" id="MobiDB-lite"/>
    </source>
</evidence>
<dbReference type="InterPro" id="IPR008210">
    <property type="entry name" value="PEP_carboxykinase_N"/>
</dbReference>
<dbReference type="PANTHER" id="PTHR12981">
    <property type="entry name" value="ZINC FINGER PROTEIN-LIKE 1"/>
    <property type="match status" value="1"/>
</dbReference>
<dbReference type="AlphaFoldDB" id="A0A654EU98"/>
<dbReference type="InterPro" id="IPR058731">
    <property type="entry name" value="Znf-B_box_ZFPL1-like"/>
</dbReference>
<keyword evidence="6" id="KW-0862">Zinc</keyword>
<feature type="region of interest" description="Disordered" evidence="10">
    <location>
        <begin position="137"/>
        <end position="158"/>
    </location>
</feature>
<dbReference type="Gene3D" id="3.40.449.10">
    <property type="entry name" value="Phosphoenolpyruvate Carboxykinase, domain 1"/>
    <property type="match status" value="1"/>
</dbReference>
<dbReference type="EMBL" id="CACRSJ010000105">
    <property type="protein sequence ID" value="VYS52405.1"/>
    <property type="molecule type" value="Genomic_DNA"/>
</dbReference>
<evidence type="ECO:0000256" key="8">
    <source>
        <dbReference type="ARBA" id="ARBA00023136"/>
    </source>
</evidence>
<evidence type="ECO:0000313" key="13">
    <source>
        <dbReference type="Proteomes" id="UP000426265"/>
    </source>
</evidence>
<evidence type="ECO:0000256" key="1">
    <source>
        <dbReference type="ARBA" id="ARBA00004167"/>
    </source>
</evidence>
<keyword evidence="5 9" id="KW-0863">Zinc-finger</keyword>
<comment type="subcellular location">
    <subcellularLocation>
        <location evidence="1">Membrane</location>
        <topology evidence="1">Single-pass membrane protein</topology>
    </subcellularLocation>
</comment>
<organism evidence="12 13">
    <name type="scientific">Arabidopsis thaliana</name>
    <name type="common">Mouse-ear cress</name>
    <dbReference type="NCBI Taxonomy" id="3702"/>
    <lineage>
        <taxon>Eukaryota</taxon>
        <taxon>Viridiplantae</taxon>
        <taxon>Streptophyta</taxon>
        <taxon>Embryophyta</taxon>
        <taxon>Tracheophyta</taxon>
        <taxon>Spermatophyta</taxon>
        <taxon>Magnoliopsida</taxon>
        <taxon>eudicotyledons</taxon>
        <taxon>Gunneridae</taxon>
        <taxon>Pentapetalae</taxon>
        <taxon>rosids</taxon>
        <taxon>malvids</taxon>
        <taxon>Brassicales</taxon>
        <taxon>Brassicaceae</taxon>
        <taxon>Camelineae</taxon>
        <taxon>Arabidopsis</taxon>
    </lineage>
</organism>
<keyword evidence="4" id="KW-0479">Metal-binding</keyword>
<evidence type="ECO:0000256" key="4">
    <source>
        <dbReference type="ARBA" id="ARBA00022723"/>
    </source>
</evidence>
<feature type="region of interest" description="Disordered" evidence="10">
    <location>
        <begin position="278"/>
        <end position="298"/>
    </location>
</feature>
<dbReference type="InterPro" id="IPR001841">
    <property type="entry name" value="Znf_RING"/>
</dbReference>
<dbReference type="GO" id="GO:0016020">
    <property type="term" value="C:membrane"/>
    <property type="evidence" value="ECO:0007669"/>
    <property type="project" value="UniProtKB-SubCell"/>
</dbReference>
<dbReference type="ExpressionAtlas" id="A0A654EU98">
    <property type="expression patterns" value="baseline and differential"/>
</dbReference>
<dbReference type="InterPro" id="IPR015994">
    <property type="entry name" value="PEPCK_ATP_CS"/>
</dbReference>
<feature type="domain" description="RING-type" evidence="11">
    <location>
        <begin position="53"/>
        <end position="104"/>
    </location>
</feature>
<dbReference type="GO" id="GO:0006094">
    <property type="term" value="P:gluconeogenesis"/>
    <property type="evidence" value="ECO:0007669"/>
    <property type="project" value="InterPro"/>
</dbReference>
<evidence type="ECO:0000256" key="5">
    <source>
        <dbReference type="ARBA" id="ARBA00022771"/>
    </source>
</evidence>
<dbReference type="SUPFAM" id="SSF57850">
    <property type="entry name" value="RING/U-box"/>
    <property type="match status" value="1"/>
</dbReference>
<dbReference type="InterPro" id="IPR001272">
    <property type="entry name" value="PEP_carboxykinase_ATP"/>
</dbReference>
<dbReference type="SUPFAM" id="SSF68923">
    <property type="entry name" value="PEP carboxykinase N-terminal domain"/>
    <property type="match status" value="1"/>
</dbReference>
<proteinExistence type="inferred from homology"/>
<keyword evidence="7" id="KW-1133">Transmembrane helix</keyword>
<dbReference type="PROSITE" id="PS00532">
    <property type="entry name" value="PEPCK_ATP"/>
    <property type="match status" value="1"/>
</dbReference>
<evidence type="ECO:0000256" key="3">
    <source>
        <dbReference type="ARBA" id="ARBA00022692"/>
    </source>
</evidence>
<gene>
    <name evidence="12" type="ORF">AN1_LOCUS7867</name>
</gene>
<dbReference type="InterPro" id="IPR013083">
    <property type="entry name" value="Znf_RING/FYVE/PHD"/>
</dbReference>
<protein>
    <recommendedName>
        <fullName evidence="11">RING-type domain-containing protein</fullName>
    </recommendedName>
</protein>
<dbReference type="InterPro" id="IPR058730">
    <property type="entry name" value="U-box_ZFPL1-like"/>
</dbReference>
<evidence type="ECO:0000256" key="9">
    <source>
        <dbReference type="PROSITE-ProRule" id="PRU00175"/>
    </source>
</evidence>
<dbReference type="Pfam" id="PF01293">
    <property type="entry name" value="PEPCK_ATP"/>
    <property type="match status" value="2"/>
</dbReference>
<evidence type="ECO:0000313" key="12">
    <source>
        <dbReference type="EMBL" id="VYS52405.1"/>
    </source>
</evidence>
<name>A0A654EU98_ARATH</name>
<feature type="compositionally biased region" description="Basic and acidic residues" evidence="10">
    <location>
        <begin position="280"/>
        <end position="298"/>
    </location>
</feature>
<dbReference type="PROSITE" id="PS50089">
    <property type="entry name" value="ZF_RING_2"/>
    <property type="match status" value="1"/>
</dbReference>
<sequence length="611" mass="68367">MVVCKCKKATRLYCFVHKAPVCGECICFPEHQTCVVRTYSEWVIDGEYDQPKCCQCQATFDEGAGHQVTRLGCLHAIHTSCLVSLIKSFPPHTAPAGYVCPSCSTPIWPPMMVKDAGSRLHALLREVITQTGLEKNLLGNHPVSRSTESRSPPPAFASDALINISSSSHTQEGNNLPDGYSVAGNGEYSKSAVSEIVEIDVPASAGSYMKSSSPGLAAAAARKGVPAVDRQNSETLYYADDEDGNRKKYSRRGPLRHKFLRALLPFWSSALPTLPVTAPPRKDAAKADDGSEGRVRHQRSSKMDIRKILIFIALIIIHGLNLCDQCAERVWQQWGFYTTDSHYRQLVKNYPMRSSDESVTHRFFVSVSLFCDWSKVLCLSASGSVDIYTRDGLNDARIKICVKEIEGDTHVTVSFTQNAAKNPIGSELYEQAIKYEKGSFITSNGALATLSGAKTGLAPTHKRIVRVAATKYELWWGKERAVDYLNFLENVFVNDQYLNWDPENTIKVRIVSPRAYHSLFMHNIWRYCPLLWTFTYCSLITKDGTGTDHNMYLIGDDEHCWTETGVSNIEGGCYVKCVDLSREKEHDIWNAIKFGTSKDNMLELFLRKKKH</sequence>
<accession>A0A654EU98</accession>
<dbReference type="Proteomes" id="UP000426265">
    <property type="component" value="Unassembled WGS sequence"/>
</dbReference>
<dbReference type="GO" id="GO:0008270">
    <property type="term" value="F:zinc ion binding"/>
    <property type="evidence" value="ECO:0007669"/>
    <property type="project" value="UniProtKB-KW"/>
</dbReference>
<dbReference type="Gene3D" id="3.30.40.10">
    <property type="entry name" value="Zinc/RING finger domain, C3HC4 (zinc finger)"/>
    <property type="match status" value="1"/>
</dbReference>
<dbReference type="GO" id="GO:0004612">
    <property type="term" value="F:phosphoenolpyruvate carboxykinase (ATP) activity"/>
    <property type="evidence" value="ECO:0007669"/>
    <property type="project" value="InterPro"/>
</dbReference>
<evidence type="ECO:0000259" key="11">
    <source>
        <dbReference type="PROSITE" id="PS50089"/>
    </source>
</evidence>
<keyword evidence="3" id="KW-0812">Transmembrane</keyword>
<evidence type="ECO:0000256" key="7">
    <source>
        <dbReference type="ARBA" id="ARBA00022989"/>
    </source>
</evidence>
<keyword evidence="8" id="KW-0472">Membrane</keyword>
<dbReference type="Pfam" id="PF25998">
    <property type="entry name" value="U-box_ZFPL1"/>
    <property type="match status" value="1"/>
</dbReference>
<evidence type="ECO:0000256" key="6">
    <source>
        <dbReference type="ARBA" id="ARBA00022833"/>
    </source>
</evidence>